<keyword evidence="8" id="KW-0238">DNA-binding</keyword>
<dbReference type="SMART" id="SM00487">
    <property type="entry name" value="DEXDc"/>
    <property type="match status" value="1"/>
</dbReference>
<feature type="domain" description="Helicase ATP-binding" evidence="16">
    <location>
        <begin position="271"/>
        <end position="432"/>
    </location>
</feature>
<comment type="catalytic activity">
    <reaction evidence="14 15">
        <text>ATP + H2O = ADP + phosphate + H(+)</text>
        <dbReference type="Rhea" id="RHEA:13065"/>
        <dbReference type="ChEBI" id="CHEBI:15377"/>
        <dbReference type="ChEBI" id="CHEBI:15378"/>
        <dbReference type="ChEBI" id="CHEBI:30616"/>
        <dbReference type="ChEBI" id="CHEBI:43474"/>
        <dbReference type="ChEBI" id="CHEBI:456216"/>
        <dbReference type="EC" id="5.6.2.4"/>
    </reaction>
</comment>
<keyword evidence="6 15" id="KW-0347">Helicase</keyword>
<keyword evidence="7 15" id="KW-0067">ATP-binding</keyword>
<evidence type="ECO:0000313" key="19">
    <source>
        <dbReference type="Proteomes" id="UP000515960"/>
    </source>
</evidence>
<dbReference type="CDD" id="cd04488">
    <property type="entry name" value="RecG_wedge_OBF"/>
    <property type="match status" value="1"/>
</dbReference>
<dbReference type="SMART" id="SM00490">
    <property type="entry name" value="HELICc"/>
    <property type="match status" value="1"/>
</dbReference>
<gene>
    <name evidence="18" type="primary">recG</name>
    <name evidence="18" type="ORF">H8790_01845</name>
</gene>
<dbReference type="Proteomes" id="UP000515960">
    <property type="component" value="Chromosome"/>
</dbReference>
<evidence type="ECO:0000256" key="3">
    <source>
        <dbReference type="ARBA" id="ARBA00022741"/>
    </source>
</evidence>
<sequence length="682" mass="75069">MADLNTDVRYIKGIGEQKAKALGKLGIFTLRDLISYFPRAYEDRTTLRPISALIPGETACVQAMVAAPPTLSRIRRGLELVKLRAVDETGAVDITYFNQAYLKNSLKMGQTYVFCGRVEGTLLHRTMTNPVAEPEGRRERTGRIVPIYPLTAGVSQLLLIRAVRQGLDACAGKLSEFLPEEVCRENGLCPIGCAYENVHFPASQEALEEARRRLVFEELFLLALGLSGLRSRRQSLLVTPCRPVDMEPFYRALPFSLTGAQRRCVEEALADMCSGRPMNRLCQGDVGSGKTMVAAACVYFTVQNGAQAALMAPTEILAEQHYRSLSPLLESLGIRCVLLTGSVKGKARQSILEQLSDGTAHFVIGTHALISGDVAYKDLGLVVTDEQHRFGVAQRAALSSKGRSPHILVMSATPIPRTLALIIYGDLDVSVIDELPPGRQKIDTFAVGTGYRERIYAFLRKEIAQGHQAYIVCPQVSENEEMPDDRKAVTEYAQMLQQEVFPDLRIAFIHGKMKPKEKEAVMSGFTSGKTDILVSTTVIEVGVDVPNATVMAVENADRFGLSQLHQLRGRVGRGSAKSYCVLIADPKTEEARQRLRVIAKTSDGFRIAEEDLRLRGPGDFFGQRQHGLPSLKIADLSCDMALLLKAQAAAEELLRADPELTRHGAVKRRVQELFTQNADTLN</sequence>
<dbReference type="InterPro" id="IPR012340">
    <property type="entry name" value="NA-bd_OB-fold"/>
</dbReference>
<dbReference type="Pfam" id="PF17191">
    <property type="entry name" value="RecG_wedge"/>
    <property type="match status" value="1"/>
</dbReference>
<dbReference type="Gene3D" id="2.40.50.140">
    <property type="entry name" value="Nucleic acid-binding proteins"/>
    <property type="match status" value="1"/>
</dbReference>
<dbReference type="NCBIfam" id="NF008168">
    <property type="entry name" value="PRK10917.2-2"/>
    <property type="match status" value="1"/>
</dbReference>
<dbReference type="GO" id="GO:0006281">
    <property type="term" value="P:DNA repair"/>
    <property type="evidence" value="ECO:0007669"/>
    <property type="project" value="UniProtKB-UniRule"/>
</dbReference>
<evidence type="ECO:0000259" key="17">
    <source>
        <dbReference type="PROSITE" id="PS51194"/>
    </source>
</evidence>
<keyword evidence="5 15" id="KW-0378">Hydrolase</keyword>
<dbReference type="Pfam" id="PF00270">
    <property type="entry name" value="DEAD"/>
    <property type="match status" value="1"/>
</dbReference>
<dbReference type="PANTHER" id="PTHR47964">
    <property type="entry name" value="ATP-DEPENDENT DNA HELICASE HOMOLOG RECG, CHLOROPLASTIC"/>
    <property type="match status" value="1"/>
</dbReference>
<evidence type="ECO:0000256" key="10">
    <source>
        <dbReference type="ARBA" id="ARBA00023204"/>
    </source>
</evidence>
<dbReference type="InterPro" id="IPR004609">
    <property type="entry name" value="ATP-dep_DNA_helicase_RecG"/>
</dbReference>
<keyword evidence="4 15" id="KW-0227">DNA damage</keyword>
<dbReference type="KEGG" id="ohi:H8790_01845"/>
<reference evidence="18 19" key="1">
    <citation type="submission" date="2020-08" db="EMBL/GenBank/DDBJ databases">
        <authorList>
            <person name="Liu C."/>
            <person name="Sun Q."/>
        </authorList>
    </citation>
    <scope>NUCLEOTIDE SEQUENCE [LARGE SCALE GENOMIC DNA]</scope>
    <source>
        <strain evidence="18 19">NSJ-62</strain>
    </source>
</reference>
<dbReference type="Pfam" id="PF19833">
    <property type="entry name" value="RecG_dom3_C"/>
    <property type="match status" value="1"/>
</dbReference>
<evidence type="ECO:0000256" key="15">
    <source>
        <dbReference type="RuleBase" id="RU363016"/>
    </source>
</evidence>
<evidence type="ECO:0000256" key="4">
    <source>
        <dbReference type="ARBA" id="ARBA00022763"/>
    </source>
</evidence>
<evidence type="ECO:0000256" key="6">
    <source>
        <dbReference type="ARBA" id="ARBA00022806"/>
    </source>
</evidence>
<evidence type="ECO:0000256" key="7">
    <source>
        <dbReference type="ARBA" id="ARBA00022840"/>
    </source>
</evidence>
<proteinExistence type="inferred from homology"/>
<keyword evidence="11" id="KW-0413">Isomerase</keyword>
<accession>A0A7G9B5J0</accession>
<dbReference type="PROSITE" id="PS51192">
    <property type="entry name" value="HELICASE_ATP_BIND_1"/>
    <property type="match status" value="1"/>
</dbReference>
<dbReference type="GO" id="GO:0006310">
    <property type="term" value="P:DNA recombination"/>
    <property type="evidence" value="ECO:0007669"/>
    <property type="project" value="UniProtKB-UniRule"/>
</dbReference>
<keyword evidence="19" id="KW-1185">Reference proteome</keyword>
<evidence type="ECO:0000256" key="2">
    <source>
        <dbReference type="ARBA" id="ARBA00017846"/>
    </source>
</evidence>
<dbReference type="SUPFAM" id="SSF52540">
    <property type="entry name" value="P-loop containing nucleoside triphosphate hydrolases"/>
    <property type="match status" value="2"/>
</dbReference>
<dbReference type="SUPFAM" id="SSF50249">
    <property type="entry name" value="Nucleic acid-binding proteins"/>
    <property type="match status" value="1"/>
</dbReference>
<comment type="function">
    <text evidence="15">Plays a critical role in recombination and DNA repair. Helps process Holliday junction intermediates to mature products by catalyzing branch migration. Has replication fork regression activity, unwinds stalled or blocked replication forks to make a HJ that can be resolved. Has a DNA unwinding activity characteristic of a DNA helicase with 3'-5' polarity.</text>
</comment>
<dbReference type="GO" id="GO:0043138">
    <property type="term" value="F:3'-5' DNA helicase activity"/>
    <property type="evidence" value="ECO:0007669"/>
    <property type="project" value="UniProtKB-EC"/>
</dbReference>
<dbReference type="PROSITE" id="PS51194">
    <property type="entry name" value="HELICASE_CTER"/>
    <property type="match status" value="1"/>
</dbReference>
<dbReference type="GO" id="GO:0003677">
    <property type="term" value="F:DNA binding"/>
    <property type="evidence" value="ECO:0007669"/>
    <property type="project" value="UniProtKB-KW"/>
</dbReference>
<evidence type="ECO:0000256" key="9">
    <source>
        <dbReference type="ARBA" id="ARBA00023172"/>
    </source>
</evidence>
<evidence type="ECO:0000256" key="11">
    <source>
        <dbReference type="ARBA" id="ARBA00023235"/>
    </source>
</evidence>
<dbReference type="InterPro" id="IPR001650">
    <property type="entry name" value="Helicase_C-like"/>
</dbReference>
<dbReference type="InterPro" id="IPR014001">
    <property type="entry name" value="Helicase_ATP-bd"/>
</dbReference>
<dbReference type="NCBIfam" id="TIGR00643">
    <property type="entry name" value="recG"/>
    <property type="match status" value="1"/>
</dbReference>
<dbReference type="PANTHER" id="PTHR47964:SF1">
    <property type="entry name" value="ATP-DEPENDENT DNA HELICASE HOMOLOG RECG, CHLOROPLASTIC"/>
    <property type="match status" value="1"/>
</dbReference>
<dbReference type="GO" id="GO:0016787">
    <property type="term" value="F:hydrolase activity"/>
    <property type="evidence" value="ECO:0007669"/>
    <property type="project" value="UniProtKB-KW"/>
</dbReference>
<feature type="domain" description="Helicase C-terminal" evidence="17">
    <location>
        <begin position="451"/>
        <end position="613"/>
    </location>
</feature>
<dbReference type="InterPro" id="IPR047112">
    <property type="entry name" value="RecG/Mfd"/>
</dbReference>
<keyword evidence="3 15" id="KW-0547">Nucleotide-binding</keyword>
<evidence type="ECO:0000256" key="5">
    <source>
        <dbReference type="ARBA" id="ARBA00022801"/>
    </source>
</evidence>
<evidence type="ECO:0000256" key="12">
    <source>
        <dbReference type="ARBA" id="ARBA00034617"/>
    </source>
</evidence>
<evidence type="ECO:0000256" key="13">
    <source>
        <dbReference type="ARBA" id="ARBA00034808"/>
    </source>
</evidence>
<dbReference type="AlphaFoldDB" id="A0A7G9B5J0"/>
<evidence type="ECO:0000256" key="1">
    <source>
        <dbReference type="ARBA" id="ARBA00007504"/>
    </source>
</evidence>
<keyword evidence="10 15" id="KW-0234">DNA repair</keyword>
<dbReference type="Gene3D" id="3.40.50.300">
    <property type="entry name" value="P-loop containing nucleotide triphosphate hydrolases"/>
    <property type="match status" value="2"/>
</dbReference>
<organism evidence="18 19">
    <name type="scientific">Oscillibacter hominis</name>
    <dbReference type="NCBI Taxonomy" id="2763056"/>
    <lineage>
        <taxon>Bacteria</taxon>
        <taxon>Bacillati</taxon>
        <taxon>Bacillota</taxon>
        <taxon>Clostridia</taxon>
        <taxon>Eubacteriales</taxon>
        <taxon>Oscillospiraceae</taxon>
        <taxon>Oscillibacter</taxon>
    </lineage>
</organism>
<dbReference type="InterPro" id="IPR027417">
    <property type="entry name" value="P-loop_NTPase"/>
</dbReference>
<comment type="similarity">
    <text evidence="1 15">Belongs to the helicase family. RecG subfamily.</text>
</comment>
<keyword evidence="9 15" id="KW-0233">DNA recombination</keyword>
<dbReference type="CDD" id="cd17992">
    <property type="entry name" value="DEXHc_RecG"/>
    <property type="match status" value="1"/>
</dbReference>
<dbReference type="NCBIfam" id="NF008165">
    <property type="entry name" value="PRK10917.1-3"/>
    <property type="match status" value="1"/>
</dbReference>
<comment type="catalytic activity">
    <reaction evidence="12 15">
        <text>Couples ATP hydrolysis with the unwinding of duplex DNA by translocating in the 3'-5' direction.</text>
        <dbReference type="EC" id="5.6.2.4"/>
    </reaction>
</comment>
<dbReference type="EC" id="5.6.2.4" evidence="13 15"/>
<dbReference type="EMBL" id="CP060490">
    <property type="protein sequence ID" value="QNL44821.1"/>
    <property type="molecule type" value="Genomic_DNA"/>
</dbReference>
<evidence type="ECO:0000313" key="18">
    <source>
        <dbReference type="EMBL" id="QNL44821.1"/>
    </source>
</evidence>
<protein>
    <recommendedName>
        <fullName evidence="2 15">ATP-dependent DNA helicase RecG</fullName>
        <ecNumber evidence="13 15">5.6.2.4</ecNumber>
    </recommendedName>
</protein>
<evidence type="ECO:0000259" key="16">
    <source>
        <dbReference type="PROSITE" id="PS51192"/>
    </source>
</evidence>
<dbReference type="GO" id="GO:0005524">
    <property type="term" value="F:ATP binding"/>
    <property type="evidence" value="ECO:0007669"/>
    <property type="project" value="UniProtKB-KW"/>
</dbReference>
<dbReference type="InterPro" id="IPR011545">
    <property type="entry name" value="DEAD/DEAH_box_helicase_dom"/>
</dbReference>
<dbReference type="InterPro" id="IPR033454">
    <property type="entry name" value="RecG_wedge"/>
</dbReference>
<evidence type="ECO:0000256" key="8">
    <source>
        <dbReference type="ARBA" id="ARBA00023125"/>
    </source>
</evidence>
<dbReference type="Pfam" id="PF00271">
    <property type="entry name" value="Helicase_C"/>
    <property type="match status" value="1"/>
</dbReference>
<name>A0A7G9B5J0_9FIRM</name>
<evidence type="ECO:0000256" key="14">
    <source>
        <dbReference type="ARBA" id="ARBA00048988"/>
    </source>
</evidence>
<dbReference type="InterPro" id="IPR045562">
    <property type="entry name" value="RecG_dom3_C"/>
</dbReference>